<dbReference type="InterPro" id="IPR036097">
    <property type="entry name" value="HisK_dim/P_sf"/>
</dbReference>
<evidence type="ECO:0000313" key="17">
    <source>
        <dbReference type="Proteomes" id="UP001156694"/>
    </source>
</evidence>
<keyword evidence="4" id="KW-1003">Cell membrane</keyword>
<evidence type="ECO:0000256" key="9">
    <source>
        <dbReference type="ARBA" id="ARBA00022777"/>
    </source>
</evidence>
<dbReference type="InterPro" id="IPR029151">
    <property type="entry name" value="Sensor-like_sf"/>
</dbReference>
<dbReference type="SMART" id="SM00388">
    <property type="entry name" value="HisKA"/>
    <property type="match status" value="1"/>
</dbReference>
<dbReference type="PIRSF" id="PIRSF036431">
    <property type="entry name" value="STHK_DctB"/>
    <property type="match status" value="1"/>
</dbReference>
<evidence type="ECO:0000256" key="6">
    <source>
        <dbReference type="ARBA" id="ARBA00022679"/>
    </source>
</evidence>
<feature type="domain" description="Histidine kinase" evidence="15">
    <location>
        <begin position="347"/>
        <end position="557"/>
    </location>
</feature>
<dbReference type="SMART" id="SM00387">
    <property type="entry name" value="HATPase_c"/>
    <property type="match status" value="1"/>
</dbReference>
<dbReference type="Pfam" id="PF02518">
    <property type="entry name" value="HATPase_c"/>
    <property type="match status" value="1"/>
</dbReference>
<evidence type="ECO:0000256" key="7">
    <source>
        <dbReference type="ARBA" id="ARBA00022692"/>
    </source>
</evidence>
<name>A0ABQ5VS05_9RHOB</name>
<dbReference type="Gene3D" id="1.10.287.130">
    <property type="match status" value="1"/>
</dbReference>
<evidence type="ECO:0000256" key="3">
    <source>
        <dbReference type="ARBA" id="ARBA00012438"/>
    </source>
</evidence>
<dbReference type="PANTHER" id="PTHR43065">
    <property type="entry name" value="SENSOR HISTIDINE KINASE"/>
    <property type="match status" value="1"/>
</dbReference>
<keyword evidence="7 14" id="KW-0812">Transmembrane</keyword>
<dbReference type="SUPFAM" id="SSF103190">
    <property type="entry name" value="Sensory domain-like"/>
    <property type="match status" value="1"/>
</dbReference>
<evidence type="ECO:0000256" key="14">
    <source>
        <dbReference type="SAM" id="Phobius"/>
    </source>
</evidence>
<keyword evidence="5" id="KW-0597">Phosphoprotein</keyword>
<dbReference type="InterPro" id="IPR036890">
    <property type="entry name" value="HATPase_C_sf"/>
</dbReference>
<dbReference type="PRINTS" id="PR00344">
    <property type="entry name" value="BCTRLSENSOR"/>
</dbReference>
<comment type="subcellular location">
    <subcellularLocation>
        <location evidence="2">Cell membrane</location>
        <topology evidence="2">Multi-pass membrane protein</topology>
    </subcellularLocation>
</comment>
<comment type="catalytic activity">
    <reaction evidence="1">
        <text>ATP + protein L-histidine = ADP + protein N-phospho-L-histidine.</text>
        <dbReference type="EC" id="2.7.13.3"/>
    </reaction>
</comment>
<evidence type="ECO:0000256" key="12">
    <source>
        <dbReference type="ARBA" id="ARBA00023012"/>
    </source>
</evidence>
<keyword evidence="11 14" id="KW-1133">Transmembrane helix</keyword>
<evidence type="ECO:0000313" key="16">
    <source>
        <dbReference type="EMBL" id="GLQ34197.1"/>
    </source>
</evidence>
<dbReference type="EMBL" id="BSNN01000002">
    <property type="protein sequence ID" value="GLQ34197.1"/>
    <property type="molecule type" value="Genomic_DNA"/>
</dbReference>
<keyword evidence="12" id="KW-0902">Two-component regulatory system</keyword>
<dbReference type="InterPro" id="IPR003594">
    <property type="entry name" value="HATPase_dom"/>
</dbReference>
<keyword evidence="13" id="KW-0175">Coiled coil</keyword>
<evidence type="ECO:0000256" key="4">
    <source>
        <dbReference type="ARBA" id="ARBA00022475"/>
    </source>
</evidence>
<keyword evidence="6" id="KW-0808">Transferase</keyword>
<comment type="caution">
    <text evidence="16">The sequence shown here is derived from an EMBL/GenBank/DDBJ whole genome shotgun (WGS) entry which is preliminary data.</text>
</comment>
<dbReference type="Proteomes" id="UP001156694">
    <property type="component" value="Unassembled WGS sequence"/>
</dbReference>
<keyword evidence="10" id="KW-0067">ATP-binding</keyword>
<evidence type="ECO:0000256" key="1">
    <source>
        <dbReference type="ARBA" id="ARBA00000085"/>
    </source>
</evidence>
<evidence type="ECO:0000256" key="13">
    <source>
        <dbReference type="SAM" id="Coils"/>
    </source>
</evidence>
<keyword evidence="9" id="KW-0418">Kinase</keyword>
<keyword evidence="8" id="KW-0547">Nucleotide-binding</keyword>
<dbReference type="InterPro" id="IPR003661">
    <property type="entry name" value="HisK_dim/P_dom"/>
</dbReference>
<reference evidence="17" key="1">
    <citation type="journal article" date="2019" name="Int. J. Syst. Evol. Microbiol.">
        <title>The Global Catalogue of Microorganisms (GCM) 10K type strain sequencing project: providing services to taxonomists for standard genome sequencing and annotation.</title>
        <authorList>
            <consortium name="The Broad Institute Genomics Platform"/>
            <consortium name="The Broad Institute Genome Sequencing Center for Infectious Disease"/>
            <person name="Wu L."/>
            <person name="Ma J."/>
        </authorList>
    </citation>
    <scope>NUCLEOTIDE SEQUENCE [LARGE SCALE GENOMIC DNA]</scope>
    <source>
        <strain evidence="17">NBRC 110140</strain>
    </source>
</reference>
<keyword evidence="17" id="KW-1185">Reference proteome</keyword>
<evidence type="ECO:0000256" key="5">
    <source>
        <dbReference type="ARBA" id="ARBA00022553"/>
    </source>
</evidence>
<dbReference type="Gene3D" id="3.30.565.10">
    <property type="entry name" value="Histidine kinase-like ATPase, C-terminal domain"/>
    <property type="match status" value="1"/>
</dbReference>
<evidence type="ECO:0000256" key="10">
    <source>
        <dbReference type="ARBA" id="ARBA00022840"/>
    </source>
</evidence>
<gene>
    <name evidence="16" type="primary">dctB</name>
    <name evidence="16" type="ORF">GCM10007939_04800</name>
</gene>
<dbReference type="Gene3D" id="3.30.450.20">
    <property type="entry name" value="PAS domain"/>
    <property type="match status" value="1"/>
</dbReference>
<keyword evidence="14" id="KW-0472">Membrane</keyword>
<evidence type="ECO:0000256" key="11">
    <source>
        <dbReference type="ARBA" id="ARBA00022989"/>
    </source>
</evidence>
<feature type="coiled-coil region" evidence="13">
    <location>
        <begin position="304"/>
        <end position="338"/>
    </location>
</feature>
<evidence type="ECO:0000259" key="15">
    <source>
        <dbReference type="PROSITE" id="PS50109"/>
    </source>
</evidence>
<dbReference type="InterPro" id="IPR004358">
    <property type="entry name" value="Sig_transdc_His_kin-like_C"/>
</dbReference>
<dbReference type="Pfam" id="PF00512">
    <property type="entry name" value="HisKA"/>
    <property type="match status" value="1"/>
</dbReference>
<dbReference type="CDD" id="cd18773">
    <property type="entry name" value="PDC1_HK_sensor"/>
    <property type="match status" value="1"/>
</dbReference>
<dbReference type="CDD" id="cd00082">
    <property type="entry name" value="HisKA"/>
    <property type="match status" value="1"/>
</dbReference>
<organism evidence="16 17">
    <name type="scientific">Amylibacter marinus</name>
    <dbReference type="NCBI Taxonomy" id="1475483"/>
    <lineage>
        <taxon>Bacteria</taxon>
        <taxon>Pseudomonadati</taxon>
        <taxon>Pseudomonadota</taxon>
        <taxon>Alphaproteobacteria</taxon>
        <taxon>Rhodobacterales</taxon>
        <taxon>Paracoccaceae</taxon>
        <taxon>Amylibacter</taxon>
    </lineage>
</organism>
<dbReference type="PANTHER" id="PTHR43065:SF46">
    <property type="entry name" value="C4-DICARBOXYLATE TRANSPORT SENSOR PROTEIN DCTB"/>
    <property type="match status" value="1"/>
</dbReference>
<dbReference type="SUPFAM" id="SSF47384">
    <property type="entry name" value="Homodimeric domain of signal transducing histidine kinase"/>
    <property type="match status" value="1"/>
</dbReference>
<protein>
    <recommendedName>
        <fullName evidence="3">histidine kinase</fullName>
        <ecNumber evidence="3">2.7.13.3</ecNumber>
    </recommendedName>
</protein>
<evidence type="ECO:0000256" key="2">
    <source>
        <dbReference type="ARBA" id="ARBA00004651"/>
    </source>
</evidence>
<dbReference type="SUPFAM" id="SSF55874">
    <property type="entry name" value="ATPase domain of HSP90 chaperone/DNA topoisomerase II/histidine kinase"/>
    <property type="match status" value="1"/>
</dbReference>
<dbReference type="InterPro" id="IPR017055">
    <property type="entry name" value="Sig_transdc_His_kinase_DctB"/>
</dbReference>
<evidence type="ECO:0000256" key="8">
    <source>
        <dbReference type="ARBA" id="ARBA00022741"/>
    </source>
</evidence>
<sequence>MGILCLVIFIVALIWLSNVYFTQSFSQAKRTEAERGLTLYSGRLISEIQRVSVVPLLLSRDSRLISDLNTRDFQSTTQRLSEFSEEIRVKSITLLERYGRIVASSDRSDLGKNLRNSPFFHTAIRREDTVFTVEAEPGGMRRFYYSRKLQDGGKILGVIVVEVGLDNLFTTWSGDDATLMVTDSKGFVILSTQAGFLDQELEVALLAEPTLTALDRAIQNTDWNADEVDVYIEGQALYRLDAQVPFQGWRLTYLAPFSSIREKVNAVLALEITGLALLAAFAFYALSRRAIRQSFIFQAESTELRALNDLLSQEITQRERAERDLQVAEASLEQSSKLAALGEMSAAVSHELNQPLAAMRTYLAGAKLLLNRKRPEEALSSFQRIDDLIDRMGKITKQLKSYARKGSDDLYPIDLRDSITGSLSMMAPQLGQEDIKISRNIPSDPVMVMGDPVRLEQVIVNLLRNALDSMKGQSMRELTLSLSAGEMAVLSVQDNGPGIQNLDEMFEPFYTTKKPGEGVGLGLAISAGIAKDLDGRLFARNIVPRGAVFEFSLPQIESDDIQAAE</sequence>
<dbReference type="PROSITE" id="PS50109">
    <property type="entry name" value="HIS_KIN"/>
    <property type="match status" value="1"/>
</dbReference>
<dbReference type="InterPro" id="IPR005467">
    <property type="entry name" value="His_kinase_dom"/>
</dbReference>
<proteinExistence type="predicted"/>
<feature type="transmembrane region" description="Helical" evidence="14">
    <location>
        <begin position="266"/>
        <end position="286"/>
    </location>
</feature>
<dbReference type="EC" id="2.7.13.3" evidence="3"/>
<accession>A0ABQ5VS05</accession>